<evidence type="ECO:0000313" key="3">
    <source>
        <dbReference type="EMBL" id="ALS99378.1"/>
    </source>
</evidence>
<organism evidence="3 4">
    <name type="scientific">Lacimicrobium alkaliphilum</name>
    <dbReference type="NCBI Taxonomy" id="1526571"/>
    <lineage>
        <taxon>Bacteria</taxon>
        <taxon>Pseudomonadati</taxon>
        <taxon>Pseudomonadota</taxon>
        <taxon>Gammaproteobacteria</taxon>
        <taxon>Alteromonadales</taxon>
        <taxon>Alteromonadaceae</taxon>
        <taxon>Lacimicrobium</taxon>
    </lineage>
</organism>
<evidence type="ECO:0000313" key="4">
    <source>
        <dbReference type="Proteomes" id="UP000068447"/>
    </source>
</evidence>
<accession>A0A0U3AN49</accession>
<dbReference type="EMBL" id="CP013650">
    <property type="protein sequence ID" value="ALS99378.1"/>
    <property type="molecule type" value="Genomic_DNA"/>
</dbReference>
<dbReference type="AlphaFoldDB" id="A0A0U3AN49"/>
<dbReference type="Proteomes" id="UP000068447">
    <property type="component" value="Chromosome"/>
</dbReference>
<sequence>MNEVNMMNKTAMAVTLSALLSGPVAANTLNMQELHQELEIMQSIMQTALEQSNADGQLKVSDVDATYLAGQGVVFELVASSGSRIFRFNFGELFDGLAPRPPMPPSPDGEHGNFEVNFDFDEQAIEENIEYAMEQASEVWQQVAEQTQRLKSEVRELAWEMRESERRLTDLKFEKRHADGERLKEIEEQSEKLRKELRELEQKKQELTASAQKMEQEKREQLALKRQARQQQYKSFLARFEDTLADTLCKYGSGLKSLPQNEKVSVVLKDFAQQEERGNRQDKIYIFSQKDISACVTGKLDKESLLGKVNTYQF</sequence>
<feature type="chain" id="PRO_5006836082" evidence="2">
    <location>
        <begin position="27"/>
        <end position="314"/>
    </location>
</feature>
<reference evidence="3 4" key="1">
    <citation type="submission" date="2015-12" db="EMBL/GenBank/DDBJ databases">
        <title>Complete genome of Lacimicrobium alkaliphilum KCTC 32984.</title>
        <authorList>
            <person name="Kim S.-G."/>
            <person name="Lee Y.-J."/>
        </authorList>
    </citation>
    <scope>NUCLEOTIDE SEQUENCE [LARGE SCALE GENOMIC DNA]</scope>
    <source>
        <strain evidence="3 4">YelD216</strain>
    </source>
</reference>
<protein>
    <submittedName>
        <fullName evidence="3">Uncharacterized protein</fullName>
    </submittedName>
</protein>
<evidence type="ECO:0000256" key="2">
    <source>
        <dbReference type="SAM" id="SignalP"/>
    </source>
</evidence>
<feature type="signal peptide" evidence="2">
    <location>
        <begin position="1"/>
        <end position="26"/>
    </location>
</feature>
<dbReference type="KEGG" id="lal:AT746_14675"/>
<keyword evidence="2" id="KW-0732">Signal</keyword>
<proteinExistence type="predicted"/>
<keyword evidence="4" id="KW-1185">Reference proteome</keyword>
<evidence type="ECO:0000256" key="1">
    <source>
        <dbReference type="SAM" id="Coils"/>
    </source>
</evidence>
<dbReference type="STRING" id="1526571.AT746_14675"/>
<name>A0A0U3AN49_9ALTE</name>
<gene>
    <name evidence="3" type="ORF">AT746_14675</name>
</gene>
<keyword evidence="1" id="KW-0175">Coiled coil</keyword>
<feature type="coiled-coil region" evidence="1">
    <location>
        <begin position="147"/>
        <end position="231"/>
    </location>
</feature>